<reference evidence="2 3" key="1">
    <citation type="submission" date="2023-08" db="EMBL/GenBank/DDBJ databases">
        <authorList>
            <person name="Joshi A."/>
            <person name="Thite S."/>
        </authorList>
    </citation>
    <scope>NUCLEOTIDE SEQUENCE [LARGE SCALE GENOMIC DNA]</scope>
    <source>
        <strain evidence="2 3">AC40</strain>
    </source>
</reference>
<name>A0ABT9H3T5_9GAMM</name>
<protein>
    <submittedName>
        <fullName evidence="2">Uncharacterized protein</fullName>
    </submittedName>
</protein>
<dbReference type="Proteomes" id="UP001231616">
    <property type="component" value="Unassembled WGS sequence"/>
</dbReference>
<evidence type="ECO:0000256" key="1">
    <source>
        <dbReference type="SAM" id="MobiDB-lite"/>
    </source>
</evidence>
<gene>
    <name evidence="2" type="ORF">Q3O60_17395</name>
</gene>
<organism evidence="2 3">
    <name type="scientific">Alkalimonas collagenimarina</name>
    <dbReference type="NCBI Taxonomy" id="400390"/>
    <lineage>
        <taxon>Bacteria</taxon>
        <taxon>Pseudomonadati</taxon>
        <taxon>Pseudomonadota</taxon>
        <taxon>Gammaproteobacteria</taxon>
        <taxon>Alkalimonas</taxon>
    </lineage>
</organism>
<feature type="region of interest" description="Disordered" evidence="1">
    <location>
        <begin position="1"/>
        <end position="65"/>
    </location>
</feature>
<dbReference type="EMBL" id="JAUZVZ010000045">
    <property type="protein sequence ID" value="MDP4537958.1"/>
    <property type="molecule type" value="Genomic_DNA"/>
</dbReference>
<evidence type="ECO:0000313" key="2">
    <source>
        <dbReference type="EMBL" id="MDP4537958.1"/>
    </source>
</evidence>
<dbReference type="RefSeq" id="WP_305895197.1">
    <property type="nucleotide sequence ID" value="NZ_JAUZVZ010000045.1"/>
</dbReference>
<sequence length="65" mass="6762">MAGGFNGIGQSPESWSRHAGEPSIEPCPPVGRQGADQSRNDVPLLPEAPPLSNVDRCSTGHGRPS</sequence>
<comment type="caution">
    <text evidence="2">The sequence shown here is derived from an EMBL/GenBank/DDBJ whole genome shotgun (WGS) entry which is preliminary data.</text>
</comment>
<proteinExistence type="predicted"/>
<accession>A0ABT9H3T5</accession>
<keyword evidence="3" id="KW-1185">Reference proteome</keyword>
<evidence type="ECO:0000313" key="3">
    <source>
        <dbReference type="Proteomes" id="UP001231616"/>
    </source>
</evidence>